<feature type="transmembrane region" description="Helical" evidence="6">
    <location>
        <begin position="278"/>
        <end position="298"/>
    </location>
</feature>
<sequence length="402" mass="41071">MDGETVSAAGSYVTVLALQTLVVLDLGGDAQDVGWLNSSRWLPYLVIGLLVGAWVDRWARRPVIIATDLARAALLVAIPLAWWAGVLTLPALLAVVVAFGAASLFNDAASQSFVTRLVPRPRLQQAHARLDTGDAAAQTTGPALAGGLVSLVGAPLAVLVDAASFLLSAAVVWRLRVEEPPAVDRRARPSHLRREVAAGVRWVYRDSRLPQLAVSTHVWFAGQAVLGVVIAPYALVELGLSAFQLGVAVACAGAGAVLGAAVTGAVGRLLGTGPTIAAARVLAVAAALATAGAASVGAGEQGTAVVVLATGQLLSGLGMGLSNSHEMAYRQLRTPDRLQARTNTTMRSVNRGILVVAAPAAGLLVVLVGNAAALLVAAAVFAMSVGVLLTPTMRADRSTIST</sequence>
<feature type="transmembrane region" description="Helical" evidence="6">
    <location>
        <begin position="152"/>
        <end position="175"/>
    </location>
</feature>
<feature type="transmembrane region" description="Helical" evidence="6">
    <location>
        <begin position="80"/>
        <end position="105"/>
    </location>
</feature>
<keyword evidence="3 6" id="KW-0812">Transmembrane</keyword>
<dbReference type="InterPro" id="IPR036259">
    <property type="entry name" value="MFS_trans_sf"/>
</dbReference>
<comment type="caution">
    <text evidence="8">The sequence shown here is derived from an EMBL/GenBank/DDBJ whole genome shotgun (WGS) entry which is preliminary data.</text>
</comment>
<feature type="transmembrane region" description="Helical" evidence="6">
    <location>
        <begin position="349"/>
        <end position="368"/>
    </location>
</feature>
<protein>
    <submittedName>
        <fullName evidence="8">MFS transporter</fullName>
    </submittedName>
</protein>
<keyword evidence="5 6" id="KW-0472">Membrane</keyword>
<keyword evidence="2" id="KW-1003">Cell membrane</keyword>
<dbReference type="Proteomes" id="UP001482520">
    <property type="component" value="Unassembled WGS sequence"/>
</dbReference>
<dbReference type="Pfam" id="PF07690">
    <property type="entry name" value="MFS_1"/>
    <property type="match status" value="1"/>
</dbReference>
<evidence type="ECO:0000259" key="7">
    <source>
        <dbReference type="PROSITE" id="PS50850"/>
    </source>
</evidence>
<proteinExistence type="predicted"/>
<keyword evidence="9" id="KW-1185">Reference proteome</keyword>
<dbReference type="InterPro" id="IPR011701">
    <property type="entry name" value="MFS"/>
</dbReference>
<feature type="domain" description="Major facilitator superfamily (MFS) profile" evidence="7">
    <location>
        <begin position="208"/>
        <end position="402"/>
    </location>
</feature>
<dbReference type="CDD" id="cd06173">
    <property type="entry name" value="MFS_MefA_like"/>
    <property type="match status" value="1"/>
</dbReference>
<feature type="transmembrane region" description="Helical" evidence="6">
    <location>
        <begin position="41"/>
        <end position="59"/>
    </location>
</feature>
<evidence type="ECO:0000313" key="9">
    <source>
        <dbReference type="Proteomes" id="UP001482520"/>
    </source>
</evidence>
<evidence type="ECO:0000256" key="3">
    <source>
        <dbReference type="ARBA" id="ARBA00022692"/>
    </source>
</evidence>
<evidence type="ECO:0000256" key="6">
    <source>
        <dbReference type="SAM" id="Phobius"/>
    </source>
</evidence>
<accession>A0ABV1NUJ3</accession>
<dbReference type="Gene3D" id="1.20.1250.20">
    <property type="entry name" value="MFS general substrate transporter like domains"/>
    <property type="match status" value="1"/>
</dbReference>
<dbReference type="EMBL" id="JBEGDP010000002">
    <property type="protein sequence ID" value="MEQ7846186.1"/>
    <property type="molecule type" value="Genomic_DNA"/>
</dbReference>
<dbReference type="PROSITE" id="PS50850">
    <property type="entry name" value="MFS"/>
    <property type="match status" value="1"/>
</dbReference>
<evidence type="ECO:0000313" key="8">
    <source>
        <dbReference type="EMBL" id="MEQ7846186.1"/>
    </source>
</evidence>
<dbReference type="PANTHER" id="PTHR23513:SF6">
    <property type="entry name" value="MAJOR FACILITATOR SUPERFAMILY ASSOCIATED DOMAIN-CONTAINING PROTEIN"/>
    <property type="match status" value="1"/>
</dbReference>
<feature type="transmembrane region" description="Helical" evidence="6">
    <location>
        <begin position="374"/>
        <end position="393"/>
    </location>
</feature>
<feature type="transmembrane region" description="Helical" evidence="6">
    <location>
        <begin position="304"/>
        <end position="323"/>
    </location>
</feature>
<name>A0ABV1NUJ3_9ACTN</name>
<keyword evidence="4 6" id="KW-1133">Transmembrane helix</keyword>
<organism evidence="8 9">
    <name type="scientific">Nocardioides kribbensis</name>
    <dbReference type="NCBI Taxonomy" id="305517"/>
    <lineage>
        <taxon>Bacteria</taxon>
        <taxon>Bacillati</taxon>
        <taxon>Actinomycetota</taxon>
        <taxon>Actinomycetes</taxon>
        <taxon>Propionibacteriales</taxon>
        <taxon>Nocardioidaceae</taxon>
        <taxon>Nocardioides</taxon>
    </lineage>
</organism>
<gene>
    <name evidence="8" type="ORF">V6R90_02770</name>
</gene>
<comment type="subcellular location">
    <subcellularLocation>
        <location evidence="1">Cell membrane</location>
        <topology evidence="1">Multi-pass membrane protein</topology>
    </subcellularLocation>
</comment>
<feature type="transmembrane region" description="Helical" evidence="6">
    <location>
        <begin position="242"/>
        <end position="266"/>
    </location>
</feature>
<reference evidence="8 9" key="1">
    <citation type="submission" date="2024-02" db="EMBL/GenBank/DDBJ databases">
        <title>Full genome sequence of Nocardioides kribbensis.</title>
        <authorList>
            <person name="Poletto B.L."/>
            <person name="Silva G."/>
            <person name="Galante D."/>
            <person name="Campos K.R."/>
            <person name="Santos M.B.N."/>
            <person name="Sacchi C.T."/>
        </authorList>
    </citation>
    <scope>NUCLEOTIDE SEQUENCE [LARGE SCALE GENOMIC DNA]</scope>
    <source>
        <strain evidence="8 9">O4R</strain>
    </source>
</reference>
<evidence type="ECO:0000256" key="4">
    <source>
        <dbReference type="ARBA" id="ARBA00022989"/>
    </source>
</evidence>
<dbReference type="InterPro" id="IPR020846">
    <property type="entry name" value="MFS_dom"/>
</dbReference>
<evidence type="ECO:0000256" key="1">
    <source>
        <dbReference type="ARBA" id="ARBA00004651"/>
    </source>
</evidence>
<evidence type="ECO:0000256" key="5">
    <source>
        <dbReference type="ARBA" id="ARBA00023136"/>
    </source>
</evidence>
<dbReference type="SUPFAM" id="SSF103473">
    <property type="entry name" value="MFS general substrate transporter"/>
    <property type="match status" value="1"/>
</dbReference>
<dbReference type="PANTHER" id="PTHR23513">
    <property type="entry name" value="INTEGRAL MEMBRANE EFFLUX PROTEIN-RELATED"/>
    <property type="match status" value="1"/>
</dbReference>
<evidence type="ECO:0000256" key="2">
    <source>
        <dbReference type="ARBA" id="ARBA00022475"/>
    </source>
</evidence>
<feature type="transmembrane region" description="Helical" evidence="6">
    <location>
        <begin position="218"/>
        <end position="236"/>
    </location>
</feature>